<keyword evidence="1" id="KW-1133">Transmembrane helix</keyword>
<name>A0A1G2E693_9BACT</name>
<keyword evidence="1" id="KW-0812">Transmembrane</keyword>
<evidence type="ECO:0000256" key="1">
    <source>
        <dbReference type="SAM" id="Phobius"/>
    </source>
</evidence>
<evidence type="ECO:0000313" key="3">
    <source>
        <dbReference type="Proteomes" id="UP000178721"/>
    </source>
</evidence>
<evidence type="ECO:0008006" key="4">
    <source>
        <dbReference type="Google" id="ProtNLM"/>
    </source>
</evidence>
<evidence type="ECO:0000313" key="2">
    <source>
        <dbReference type="EMBL" id="OGZ20608.1"/>
    </source>
</evidence>
<comment type="caution">
    <text evidence="2">The sequence shown here is derived from an EMBL/GenBank/DDBJ whole genome shotgun (WGS) entry which is preliminary data.</text>
</comment>
<dbReference type="AlphaFoldDB" id="A0A1G2E693"/>
<accession>A0A1G2E693</accession>
<organism evidence="2 3">
    <name type="scientific">Candidatus Nealsonbacteria bacterium RIFCSPHIGHO2_01_FULL_43_31</name>
    <dbReference type="NCBI Taxonomy" id="1801665"/>
    <lineage>
        <taxon>Bacteria</taxon>
        <taxon>Candidatus Nealsoniibacteriota</taxon>
    </lineage>
</organism>
<sequence length="80" mass="9746">MEPTLILGQDLLFWIAVLLTAVFFVDLSTCWWYNSLNWGPLRRFRQRLVKYHRYTRILLIFLIVTHIVFHILFQVYGLVF</sequence>
<dbReference type="Proteomes" id="UP000178721">
    <property type="component" value="Unassembled WGS sequence"/>
</dbReference>
<gene>
    <name evidence="2" type="ORF">A2654_00340</name>
</gene>
<proteinExistence type="predicted"/>
<keyword evidence="1" id="KW-0472">Membrane</keyword>
<feature type="transmembrane region" description="Helical" evidence="1">
    <location>
        <begin position="54"/>
        <end position="76"/>
    </location>
</feature>
<protein>
    <recommendedName>
        <fullName evidence="4">Ferric oxidoreductase domain-containing protein</fullName>
    </recommendedName>
</protein>
<dbReference type="EMBL" id="MHMA01000006">
    <property type="protein sequence ID" value="OGZ20608.1"/>
    <property type="molecule type" value="Genomic_DNA"/>
</dbReference>
<feature type="transmembrane region" description="Helical" evidence="1">
    <location>
        <begin position="12"/>
        <end position="33"/>
    </location>
</feature>
<reference evidence="2 3" key="1">
    <citation type="journal article" date="2016" name="Nat. Commun.">
        <title>Thousands of microbial genomes shed light on interconnected biogeochemical processes in an aquifer system.</title>
        <authorList>
            <person name="Anantharaman K."/>
            <person name="Brown C.T."/>
            <person name="Hug L.A."/>
            <person name="Sharon I."/>
            <person name="Castelle C.J."/>
            <person name="Probst A.J."/>
            <person name="Thomas B.C."/>
            <person name="Singh A."/>
            <person name="Wilkins M.J."/>
            <person name="Karaoz U."/>
            <person name="Brodie E.L."/>
            <person name="Williams K.H."/>
            <person name="Hubbard S.S."/>
            <person name="Banfield J.F."/>
        </authorList>
    </citation>
    <scope>NUCLEOTIDE SEQUENCE [LARGE SCALE GENOMIC DNA]</scope>
</reference>